<protein>
    <recommendedName>
        <fullName evidence="1">Heterokaryon incompatibility domain-containing protein</fullName>
    </recommendedName>
</protein>
<reference evidence="2" key="1">
    <citation type="journal article" date="2020" name="Stud. Mycol.">
        <title>101 Dothideomycetes genomes: a test case for predicting lifestyles and emergence of pathogens.</title>
        <authorList>
            <person name="Haridas S."/>
            <person name="Albert R."/>
            <person name="Binder M."/>
            <person name="Bloem J."/>
            <person name="Labutti K."/>
            <person name="Salamov A."/>
            <person name="Andreopoulos B."/>
            <person name="Baker S."/>
            <person name="Barry K."/>
            <person name="Bills G."/>
            <person name="Bluhm B."/>
            <person name="Cannon C."/>
            <person name="Castanera R."/>
            <person name="Culley D."/>
            <person name="Daum C."/>
            <person name="Ezra D."/>
            <person name="Gonzalez J."/>
            <person name="Henrissat B."/>
            <person name="Kuo A."/>
            <person name="Liang C."/>
            <person name="Lipzen A."/>
            <person name="Lutzoni F."/>
            <person name="Magnuson J."/>
            <person name="Mondo S."/>
            <person name="Nolan M."/>
            <person name="Ohm R."/>
            <person name="Pangilinan J."/>
            <person name="Park H.-J."/>
            <person name="Ramirez L."/>
            <person name="Alfaro M."/>
            <person name="Sun H."/>
            <person name="Tritt A."/>
            <person name="Yoshinaga Y."/>
            <person name="Zwiers L.-H."/>
            <person name="Turgeon B."/>
            <person name="Goodwin S."/>
            <person name="Spatafora J."/>
            <person name="Crous P."/>
            <person name="Grigoriev I."/>
        </authorList>
    </citation>
    <scope>NUCLEOTIDE SEQUENCE</scope>
    <source>
        <strain evidence="2">CBS 207.26</strain>
    </source>
</reference>
<feature type="domain" description="Heterokaryon incompatibility" evidence="1">
    <location>
        <begin position="3"/>
        <end position="48"/>
    </location>
</feature>
<dbReference type="EMBL" id="ML994621">
    <property type="protein sequence ID" value="KAF2189345.1"/>
    <property type="molecule type" value="Genomic_DNA"/>
</dbReference>
<keyword evidence="3" id="KW-1185">Reference proteome</keyword>
<dbReference type="InterPro" id="IPR010730">
    <property type="entry name" value="HET"/>
</dbReference>
<feature type="non-terminal residue" evidence="2">
    <location>
        <position position="57"/>
    </location>
</feature>
<accession>A0A6A6EE79</accession>
<dbReference type="AlphaFoldDB" id="A0A6A6EE79"/>
<name>A0A6A6EE79_9PEZI</name>
<proteinExistence type="predicted"/>
<dbReference type="Proteomes" id="UP000800200">
    <property type="component" value="Unassembled WGS sequence"/>
</dbReference>
<gene>
    <name evidence="2" type="ORF">K469DRAFT_529538</name>
</gene>
<dbReference type="Pfam" id="PF06985">
    <property type="entry name" value="HET"/>
    <property type="match status" value="1"/>
</dbReference>
<evidence type="ECO:0000313" key="2">
    <source>
        <dbReference type="EMBL" id="KAF2189345.1"/>
    </source>
</evidence>
<sequence>LRIVHDDSNDWQSEAQCMGTIHANAQVTIAAAGAADSREGLLLSPTPRDQAVEIPHY</sequence>
<organism evidence="2 3">
    <name type="scientific">Zopfia rhizophila CBS 207.26</name>
    <dbReference type="NCBI Taxonomy" id="1314779"/>
    <lineage>
        <taxon>Eukaryota</taxon>
        <taxon>Fungi</taxon>
        <taxon>Dikarya</taxon>
        <taxon>Ascomycota</taxon>
        <taxon>Pezizomycotina</taxon>
        <taxon>Dothideomycetes</taxon>
        <taxon>Dothideomycetes incertae sedis</taxon>
        <taxon>Zopfiaceae</taxon>
        <taxon>Zopfia</taxon>
    </lineage>
</organism>
<feature type="non-terminal residue" evidence="2">
    <location>
        <position position="1"/>
    </location>
</feature>
<evidence type="ECO:0000313" key="3">
    <source>
        <dbReference type="Proteomes" id="UP000800200"/>
    </source>
</evidence>
<evidence type="ECO:0000259" key="1">
    <source>
        <dbReference type="Pfam" id="PF06985"/>
    </source>
</evidence>